<dbReference type="Gene3D" id="1.10.1520.10">
    <property type="entry name" value="Ribonuclease III domain"/>
    <property type="match status" value="1"/>
</dbReference>
<sequence length="201" mass="22496">SSGIINPSRSVVYLHKGPRVRGLLRDESEYLLSPKGKKYGEEEENLSNLKKFLGDEYKLPNNLILQVLTHKSFAHGFKPFNEKLAIFGSHYLKYKTSLFSINGNGDLSSQYAVNGLELGQLGSKPARDLISKHVLAQFIRFSNIGDSIFWKKRDPLITNSEVSGEDSVFARTLEALIGALLLQHGKAKTEKFVDEILLNES</sequence>
<reference evidence="2 3" key="1">
    <citation type="journal article" date="2016" name="Proc. Natl. Acad. Sci. U.S.A.">
        <title>Comparative genomics of biotechnologically important yeasts.</title>
        <authorList>
            <person name="Riley R."/>
            <person name="Haridas S."/>
            <person name="Wolfe K.H."/>
            <person name="Lopes M.R."/>
            <person name="Hittinger C.T."/>
            <person name="Goeker M."/>
            <person name="Salamov A.A."/>
            <person name="Wisecaver J.H."/>
            <person name="Long T.M."/>
            <person name="Calvey C.H."/>
            <person name="Aerts A.L."/>
            <person name="Barry K.W."/>
            <person name="Choi C."/>
            <person name="Clum A."/>
            <person name="Coughlan A.Y."/>
            <person name="Deshpande S."/>
            <person name="Douglass A.P."/>
            <person name="Hanson S.J."/>
            <person name="Klenk H.-P."/>
            <person name="LaButti K.M."/>
            <person name="Lapidus A."/>
            <person name="Lindquist E.A."/>
            <person name="Lipzen A.M."/>
            <person name="Meier-Kolthoff J.P."/>
            <person name="Ohm R.A."/>
            <person name="Otillar R.P."/>
            <person name="Pangilinan J.L."/>
            <person name="Peng Y."/>
            <person name="Rokas A."/>
            <person name="Rosa C.A."/>
            <person name="Scheuner C."/>
            <person name="Sibirny A.A."/>
            <person name="Slot J.C."/>
            <person name="Stielow J.B."/>
            <person name="Sun H."/>
            <person name="Kurtzman C.P."/>
            <person name="Blackwell M."/>
            <person name="Grigoriev I.V."/>
            <person name="Jeffries T.W."/>
        </authorList>
    </citation>
    <scope>NUCLEOTIDE SEQUENCE [LARGE SCALE GENOMIC DNA]</scope>
    <source>
        <strain evidence="3">ATCC 58044 / CBS 1984 / NCYC 433 / NRRL Y-366-8</strain>
    </source>
</reference>
<dbReference type="PANTHER" id="PTHR28160:SF1">
    <property type="entry name" value="LARGE RIBOSOMAL SUBUNIT PROTEIN ML57"/>
    <property type="match status" value="1"/>
</dbReference>
<dbReference type="InterPro" id="IPR040030">
    <property type="entry name" value="Ribosomal_mL57"/>
</dbReference>
<proteinExistence type="predicted"/>
<feature type="non-terminal residue" evidence="2">
    <location>
        <position position="201"/>
    </location>
</feature>
<dbReference type="Pfam" id="PF14622">
    <property type="entry name" value="Ribonucleas_3_3"/>
    <property type="match status" value="1"/>
</dbReference>
<dbReference type="EMBL" id="KV454209">
    <property type="protein sequence ID" value="ODQ60599.1"/>
    <property type="molecule type" value="Genomic_DNA"/>
</dbReference>
<organism evidence="2 3">
    <name type="scientific">Wickerhamomyces anomalus (strain ATCC 58044 / CBS 1984 / NCYC 433 / NRRL Y-366-8)</name>
    <name type="common">Yeast</name>
    <name type="synonym">Hansenula anomala</name>
    <dbReference type="NCBI Taxonomy" id="683960"/>
    <lineage>
        <taxon>Eukaryota</taxon>
        <taxon>Fungi</taxon>
        <taxon>Dikarya</taxon>
        <taxon>Ascomycota</taxon>
        <taxon>Saccharomycotina</taxon>
        <taxon>Saccharomycetes</taxon>
        <taxon>Phaffomycetales</taxon>
        <taxon>Wickerhamomycetaceae</taxon>
        <taxon>Wickerhamomyces</taxon>
    </lineage>
</organism>
<dbReference type="GO" id="GO:0032543">
    <property type="term" value="P:mitochondrial translation"/>
    <property type="evidence" value="ECO:0007669"/>
    <property type="project" value="InterPro"/>
</dbReference>
<dbReference type="GO" id="GO:0003735">
    <property type="term" value="F:structural constituent of ribosome"/>
    <property type="evidence" value="ECO:0007669"/>
    <property type="project" value="InterPro"/>
</dbReference>
<name>A0A1E3P557_WICAA</name>
<evidence type="ECO:0000313" key="3">
    <source>
        <dbReference type="Proteomes" id="UP000094112"/>
    </source>
</evidence>
<accession>A0A1E3P557</accession>
<dbReference type="GeneID" id="30197980"/>
<dbReference type="GO" id="GO:0006396">
    <property type="term" value="P:RNA processing"/>
    <property type="evidence" value="ECO:0007669"/>
    <property type="project" value="InterPro"/>
</dbReference>
<evidence type="ECO:0000259" key="1">
    <source>
        <dbReference type="SMART" id="SM00535"/>
    </source>
</evidence>
<dbReference type="RefSeq" id="XP_019039806.1">
    <property type="nucleotide sequence ID" value="XM_019180734.1"/>
</dbReference>
<dbReference type="SMART" id="SM00535">
    <property type="entry name" value="RIBOc"/>
    <property type="match status" value="1"/>
</dbReference>
<gene>
    <name evidence="2" type="ORF">WICANDRAFT_17241</name>
</gene>
<dbReference type="InterPro" id="IPR036389">
    <property type="entry name" value="RNase_III_sf"/>
</dbReference>
<evidence type="ECO:0000313" key="2">
    <source>
        <dbReference type="EMBL" id="ODQ60599.1"/>
    </source>
</evidence>
<dbReference type="CDD" id="cd00593">
    <property type="entry name" value="RIBOc"/>
    <property type="match status" value="1"/>
</dbReference>
<dbReference type="OrthoDB" id="2281895at2759"/>
<dbReference type="GO" id="GO:0004525">
    <property type="term" value="F:ribonuclease III activity"/>
    <property type="evidence" value="ECO:0007669"/>
    <property type="project" value="InterPro"/>
</dbReference>
<dbReference type="InterPro" id="IPR000999">
    <property type="entry name" value="RNase_III_dom"/>
</dbReference>
<keyword evidence="3" id="KW-1185">Reference proteome</keyword>
<dbReference type="GO" id="GO:0005762">
    <property type="term" value="C:mitochondrial large ribosomal subunit"/>
    <property type="evidence" value="ECO:0007669"/>
    <property type="project" value="InterPro"/>
</dbReference>
<feature type="non-terminal residue" evidence="2">
    <location>
        <position position="1"/>
    </location>
</feature>
<dbReference type="AlphaFoldDB" id="A0A1E3P557"/>
<dbReference type="PANTHER" id="PTHR28160">
    <property type="entry name" value="54S RIBOSOMAL PROTEIN L15, MITOCHONDRIAL"/>
    <property type="match status" value="1"/>
</dbReference>
<dbReference type="SUPFAM" id="SSF69065">
    <property type="entry name" value="RNase III domain-like"/>
    <property type="match status" value="1"/>
</dbReference>
<feature type="domain" description="RNase III" evidence="1">
    <location>
        <begin position="62"/>
        <end position="201"/>
    </location>
</feature>
<dbReference type="Proteomes" id="UP000094112">
    <property type="component" value="Unassembled WGS sequence"/>
</dbReference>
<dbReference type="STRING" id="683960.A0A1E3P557"/>
<protein>
    <recommendedName>
        <fullName evidence="1">RNase III domain-containing protein</fullName>
    </recommendedName>
</protein>